<reference evidence="3 4" key="1">
    <citation type="submission" date="2018-10" db="EMBL/GenBank/DDBJ databases">
        <title>Genomic Encyclopedia of Type Strains, Phase IV (KMG-IV): sequencing the most valuable type-strain genomes for metagenomic binning, comparative biology and taxonomic classification.</title>
        <authorList>
            <person name="Goeker M."/>
        </authorList>
    </citation>
    <scope>NUCLEOTIDE SEQUENCE [LARGE SCALE GENOMIC DNA]</scope>
    <source>
        <strain evidence="3 4">DSM 23841</strain>
    </source>
</reference>
<dbReference type="OrthoDB" id="5600128at2"/>
<dbReference type="Proteomes" id="UP000270626">
    <property type="component" value="Unassembled WGS sequence"/>
</dbReference>
<name>A0A495WGC0_9RHOO</name>
<proteinExistence type="predicted"/>
<keyword evidence="1" id="KW-1133">Transmembrane helix</keyword>
<keyword evidence="1" id="KW-0472">Membrane</keyword>
<comment type="caution">
    <text evidence="3">The sequence shown here is derived from an EMBL/GenBank/DDBJ whole genome shotgun (WGS) entry which is preliminary data.</text>
</comment>
<keyword evidence="2" id="KW-0732">Signal</keyword>
<dbReference type="RefSeq" id="WP_121457236.1">
    <property type="nucleotide sequence ID" value="NZ_RBXP01000011.1"/>
</dbReference>
<feature type="chain" id="PRO_5019782328" evidence="2">
    <location>
        <begin position="22"/>
        <end position="168"/>
    </location>
</feature>
<feature type="transmembrane region" description="Helical" evidence="1">
    <location>
        <begin position="139"/>
        <end position="157"/>
    </location>
</feature>
<evidence type="ECO:0000256" key="2">
    <source>
        <dbReference type="SAM" id="SignalP"/>
    </source>
</evidence>
<feature type="signal peptide" evidence="2">
    <location>
        <begin position="1"/>
        <end position="21"/>
    </location>
</feature>
<accession>A0A495WGC0</accession>
<evidence type="ECO:0000313" key="3">
    <source>
        <dbReference type="EMBL" id="RKT60731.1"/>
    </source>
</evidence>
<organism evidence="3 4">
    <name type="scientific">Azonexus fungiphilus</name>
    <dbReference type="NCBI Taxonomy" id="146940"/>
    <lineage>
        <taxon>Bacteria</taxon>
        <taxon>Pseudomonadati</taxon>
        <taxon>Pseudomonadota</taxon>
        <taxon>Betaproteobacteria</taxon>
        <taxon>Rhodocyclales</taxon>
        <taxon>Azonexaceae</taxon>
        <taxon>Azonexus</taxon>
    </lineage>
</organism>
<evidence type="ECO:0000256" key="1">
    <source>
        <dbReference type="SAM" id="Phobius"/>
    </source>
</evidence>
<dbReference type="AlphaFoldDB" id="A0A495WGC0"/>
<gene>
    <name evidence="3" type="ORF">DFR40_0877</name>
</gene>
<dbReference type="EMBL" id="RBXP01000011">
    <property type="protein sequence ID" value="RKT60731.1"/>
    <property type="molecule type" value="Genomic_DNA"/>
</dbReference>
<keyword evidence="4" id="KW-1185">Reference proteome</keyword>
<sequence length="168" mass="17287">MNLKKHLFAGLTVSVLLPAQAAGPLPVVVAESEAFEIVGRLDENSLLLHVDRAPTNAPVLNATLAVEAGGKEVAAVFDAAAGAYRIADPAWLQPLRADGEHGLAFTLLVGDEADLLAGDLVVENHDHGAEPAPWRLSPLAGGALLGGLGLLAAGFGWRRLAQRRGGAA</sequence>
<keyword evidence="1" id="KW-0812">Transmembrane</keyword>
<evidence type="ECO:0000313" key="4">
    <source>
        <dbReference type="Proteomes" id="UP000270626"/>
    </source>
</evidence>
<protein>
    <submittedName>
        <fullName evidence="3">Uncharacterized protein</fullName>
    </submittedName>
</protein>